<keyword evidence="1" id="KW-1133">Transmembrane helix</keyword>
<keyword evidence="1" id="KW-0812">Transmembrane</keyword>
<evidence type="ECO:0000256" key="1">
    <source>
        <dbReference type="SAM" id="Phobius"/>
    </source>
</evidence>
<organism evidence="2 3">
    <name type="scientific">Dictyobacter formicarum</name>
    <dbReference type="NCBI Taxonomy" id="2778368"/>
    <lineage>
        <taxon>Bacteria</taxon>
        <taxon>Bacillati</taxon>
        <taxon>Chloroflexota</taxon>
        <taxon>Ktedonobacteria</taxon>
        <taxon>Ktedonobacterales</taxon>
        <taxon>Dictyobacteraceae</taxon>
        <taxon>Dictyobacter</taxon>
    </lineage>
</organism>
<evidence type="ECO:0000313" key="2">
    <source>
        <dbReference type="EMBL" id="GHO86141.1"/>
    </source>
</evidence>
<dbReference type="Proteomes" id="UP000635565">
    <property type="component" value="Unassembled WGS sequence"/>
</dbReference>
<sequence>MSKQVFALDAAATHRITVHWITEAEPATVQINGTILGTLSTVEEKAAGKDFILPDNSPLHVQFFNGYPQAFRAGFPLAAIPDVDDVPINQRQRGGCLTAWLIFNLVTAAVVAGINFLATFGALVNNRVGISPLVFLVLGLLGIVAIVGFSLLLAWKKLGFYLVVGHILVAIVINAMILTFDVKTFAPLVGIGILYAWLHKGGIWKQLD</sequence>
<gene>
    <name evidence="2" type="ORF">KSZ_41470</name>
</gene>
<keyword evidence="1" id="KW-0472">Membrane</keyword>
<keyword evidence="3" id="KW-1185">Reference proteome</keyword>
<accession>A0ABQ3VL75</accession>
<evidence type="ECO:0000313" key="3">
    <source>
        <dbReference type="Proteomes" id="UP000635565"/>
    </source>
</evidence>
<dbReference type="EMBL" id="BNJJ01000011">
    <property type="protein sequence ID" value="GHO86141.1"/>
    <property type="molecule type" value="Genomic_DNA"/>
</dbReference>
<feature type="transmembrane region" description="Helical" evidence="1">
    <location>
        <begin position="185"/>
        <end position="203"/>
    </location>
</feature>
<reference evidence="2 3" key="1">
    <citation type="journal article" date="2021" name="Int. J. Syst. Evol. Microbiol.">
        <title>Reticulibacter mediterranei gen. nov., sp. nov., within the new family Reticulibacteraceae fam. nov., and Ktedonospora formicarum gen. nov., sp. nov., Ktedonobacter robiniae sp. nov., Dictyobacter formicarum sp. nov. and Dictyobacter arantiisoli sp. nov., belonging to the class Ktedonobacteria.</title>
        <authorList>
            <person name="Yabe S."/>
            <person name="Zheng Y."/>
            <person name="Wang C.M."/>
            <person name="Sakai Y."/>
            <person name="Abe K."/>
            <person name="Yokota A."/>
            <person name="Donadio S."/>
            <person name="Cavaletti L."/>
            <person name="Monciardini P."/>
        </authorList>
    </citation>
    <scope>NUCLEOTIDE SEQUENCE [LARGE SCALE GENOMIC DNA]</scope>
    <source>
        <strain evidence="2 3">SOSP1-9</strain>
    </source>
</reference>
<proteinExistence type="predicted"/>
<feature type="transmembrane region" description="Helical" evidence="1">
    <location>
        <begin position="130"/>
        <end position="153"/>
    </location>
</feature>
<comment type="caution">
    <text evidence="2">The sequence shown here is derived from an EMBL/GenBank/DDBJ whole genome shotgun (WGS) entry which is preliminary data.</text>
</comment>
<feature type="transmembrane region" description="Helical" evidence="1">
    <location>
        <begin position="99"/>
        <end position="124"/>
    </location>
</feature>
<name>A0ABQ3VL75_9CHLR</name>
<feature type="transmembrane region" description="Helical" evidence="1">
    <location>
        <begin position="160"/>
        <end position="179"/>
    </location>
</feature>
<dbReference type="RefSeq" id="WP_201363799.1">
    <property type="nucleotide sequence ID" value="NZ_BNJJ01000011.1"/>
</dbReference>
<protein>
    <submittedName>
        <fullName evidence="2">Uncharacterized protein</fullName>
    </submittedName>
</protein>